<dbReference type="RefSeq" id="WP_377253574.1">
    <property type="nucleotide sequence ID" value="NZ_JBHLUH010000046.1"/>
</dbReference>
<dbReference type="InterPro" id="IPR007278">
    <property type="entry name" value="DUF397"/>
</dbReference>
<comment type="caution">
    <text evidence="2">The sequence shown here is derived from an EMBL/GenBank/DDBJ whole genome shotgun (WGS) entry which is preliminary data.</text>
</comment>
<feature type="domain" description="DUF397" evidence="1">
    <location>
        <begin position="7"/>
        <end position="58"/>
    </location>
</feature>
<reference evidence="2 3" key="1">
    <citation type="submission" date="2024-09" db="EMBL/GenBank/DDBJ databases">
        <authorList>
            <person name="Sun Q."/>
            <person name="Mori K."/>
        </authorList>
    </citation>
    <scope>NUCLEOTIDE SEQUENCE [LARGE SCALE GENOMIC DNA]</scope>
    <source>
        <strain evidence="2 3">TBRC 3947</strain>
    </source>
</reference>
<accession>A0ABV6M6V8</accession>
<evidence type="ECO:0000313" key="2">
    <source>
        <dbReference type="EMBL" id="MFC0530415.1"/>
    </source>
</evidence>
<proteinExistence type="predicted"/>
<keyword evidence="3" id="KW-1185">Reference proteome</keyword>
<name>A0ABV6M6V8_9ACTN</name>
<dbReference type="Pfam" id="PF04149">
    <property type="entry name" value="DUF397"/>
    <property type="match status" value="1"/>
</dbReference>
<sequence length="66" mass="7085">MIDFSRAVWRKSTRTQQSGQCVEIAAVDQVIGVRDSKDPTGPVLVFTRPAFAAFLQAAAGGEFEVG</sequence>
<evidence type="ECO:0000259" key="1">
    <source>
        <dbReference type="Pfam" id="PF04149"/>
    </source>
</evidence>
<dbReference type="EMBL" id="JBHLUH010000046">
    <property type="protein sequence ID" value="MFC0530415.1"/>
    <property type="molecule type" value="Genomic_DNA"/>
</dbReference>
<protein>
    <submittedName>
        <fullName evidence="2">DUF397 domain-containing protein</fullName>
    </submittedName>
</protein>
<organism evidence="2 3">
    <name type="scientific">Phytohabitans kaempferiae</name>
    <dbReference type="NCBI Taxonomy" id="1620943"/>
    <lineage>
        <taxon>Bacteria</taxon>
        <taxon>Bacillati</taxon>
        <taxon>Actinomycetota</taxon>
        <taxon>Actinomycetes</taxon>
        <taxon>Micromonosporales</taxon>
        <taxon>Micromonosporaceae</taxon>
    </lineage>
</organism>
<evidence type="ECO:0000313" key="3">
    <source>
        <dbReference type="Proteomes" id="UP001589867"/>
    </source>
</evidence>
<gene>
    <name evidence="2" type="ORF">ACFFIA_22380</name>
</gene>
<dbReference type="Proteomes" id="UP001589867">
    <property type="component" value="Unassembled WGS sequence"/>
</dbReference>